<dbReference type="AlphaFoldDB" id="A0A316GKW1"/>
<accession>A0A316GKW1</accession>
<keyword evidence="3" id="KW-1185">Reference proteome</keyword>
<evidence type="ECO:0000256" key="1">
    <source>
        <dbReference type="SAM" id="MobiDB-lite"/>
    </source>
</evidence>
<organism evidence="2 3">
    <name type="scientific">Roseicyclus mahoneyensis</name>
    <dbReference type="NCBI Taxonomy" id="164332"/>
    <lineage>
        <taxon>Bacteria</taxon>
        <taxon>Pseudomonadati</taxon>
        <taxon>Pseudomonadota</taxon>
        <taxon>Alphaproteobacteria</taxon>
        <taxon>Rhodobacterales</taxon>
        <taxon>Roseobacteraceae</taxon>
        <taxon>Roseicyclus</taxon>
    </lineage>
</organism>
<evidence type="ECO:0000313" key="2">
    <source>
        <dbReference type="EMBL" id="PWK61472.1"/>
    </source>
</evidence>
<evidence type="ECO:0000313" key="3">
    <source>
        <dbReference type="Proteomes" id="UP000245708"/>
    </source>
</evidence>
<proteinExistence type="predicted"/>
<dbReference type="RefSeq" id="WP_146199939.1">
    <property type="nucleotide sequence ID" value="NZ_QGGW01000002.1"/>
</dbReference>
<comment type="caution">
    <text evidence="2">The sequence shown here is derived from an EMBL/GenBank/DDBJ whole genome shotgun (WGS) entry which is preliminary data.</text>
</comment>
<feature type="compositionally biased region" description="Low complexity" evidence="1">
    <location>
        <begin position="56"/>
        <end position="73"/>
    </location>
</feature>
<name>A0A316GKW1_9RHOB</name>
<reference evidence="2 3" key="1">
    <citation type="submission" date="2018-05" db="EMBL/GenBank/DDBJ databases">
        <title>Genomic Encyclopedia of Type Strains, Phase IV (KMG-IV): sequencing the most valuable type-strain genomes for metagenomic binning, comparative biology and taxonomic classification.</title>
        <authorList>
            <person name="Goeker M."/>
        </authorList>
    </citation>
    <scope>NUCLEOTIDE SEQUENCE [LARGE SCALE GENOMIC DNA]</scope>
    <source>
        <strain evidence="2 3">DSM 16097</strain>
    </source>
</reference>
<gene>
    <name evidence="2" type="ORF">C7455_102161</name>
</gene>
<sequence length="73" mass="7937">MEWDQIAEKWSQMALRLRSDSPTGARLPGASRVDDAPARAMTQTPPTLAPRDGLSRTRSTGGTGNDRSLTPDR</sequence>
<dbReference type="Proteomes" id="UP000245708">
    <property type="component" value="Unassembled WGS sequence"/>
</dbReference>
<feature type="region of interest" description="Disordered" evidence="1">
    <location>
        <begin position="17"/>
        <end position="73"/>
    </location>
</feature>
<protein>
    <submittedName>
        <fullName evidence="2">Uncharacterized protein</fullName>
    </submittedName>
</protein>
<dbReference type="EMBL" id="QGGW01000002">
    <property type="protein sequence ID" value="PWK61472.1"/>
    <property type="molecule type" value="Genomic_DNA"/>
</dbReference>